<evidence type="ECO:0000256" key="6">
    <source>
        <dbReference type="ARBA" id="ARBA00022889"/>
    </source>
</evidence>
<evidence type="ECO:0000256" key="8">
    <source>
        <dbReference type="ARBA" id="ARBA00023136"/>
    </source>
</evidence>
<dbReference type="SMART" id="SM00112">
    <property type="entry name" value="CA"/>
    <property type="match status" value="4"/>
</dbReference>
<proteinExistence type="predicted"/>
<evidence type="ECO:0000256" key="7">
    <source>
        <dbReference type="ARBA" id="ARBA00022989"/>
    </source>
</evidence>
<comment type="caution">
    <text evidence="13">The sequence shown here is derived from an EMBL/GenBank/DDBJ whole genome shotgun (WGS) entry which is preliminary data.</text>
</comment>
<dbReference type="PROSITE" id="PS50268">
    <property type="entry name" value="CADHERIN_2"/>
    <property type="match status" value="5"/>
</dbReference>
<comment type="function">
    <text evidence="11">Cadherins are calcium-dependent cell adhesion proteins.</text>
</comment>
<evidence type="ECO:0000256" key="4">
    <source>
        <dbReference type="ARBA" id="ARBA00022737"/>
    </source>
</evidence>
<dbReference type="InterPro" id="IPR002126">
    <property type="entry name" value="Cadherin-like_dom"/>
</dbReference>
<keyword evidence="5 9" id="KW-0106">Calcium</keyword>
<gene>
    <name evidence="13" type="ORF">WISP_149714</name>
</gene>
<evidence type="ECO:0000256" key="9">
    <source>
        <dbReference type="PROSITE-ProRule" id="PRU00043"/>
    </source>
</evidence>
<feature type="domain" description="Cadherin" evidence="12">
    <location>
        <begin position="151"/>
        <end position="231"/>
    </location>
</feature>
<evidence type="ECO:0000256" key="3">
    <source>
        <dbReference type="ARBA" id="ARBA00022692"/>
    </source>
</evidence>
<dbReference type="Pfam" id="PF01049">
    <property type="entry name" value="CADH_Y-type_LIR"/>
    <property type="match status" value="1"/>
</dbReference>
<evidence type="ECO:0000313" key="13">
    <source>
        <dbReference type="EMBL" id="KAJ7403660.1"/>
    </source>
</evidence>
<comment type="subcellular location">
    <subcellularLocation>
        <location evidence="1 10">Cell membrane</location>
        <topology evidence="1 10">Single-pass type I membrane protein</topology>
    </subcellularLocation>
</comment>
<dbReference type="PRINTS" id="PR00205">
    <property type="entry name" value="CADHERIN"/>
</dbReference>
<dbReference type="PANTHER" id="PTHR24027">
    <property type="entry name" value="CADHERIN-23"/>
    <property type="match status" value="1"/>
</dbReference>
<evidence type="ECO:0000256" key="11">
    <source>
        <dbReference type="RuleBase" id="RU004357"/>
    </source>
</evidence>
<keyword evidence="14" id="KW-1185">Reference proteome</keyword>
<evidence type="ECO:0000256" key="5">
    <source>
        <dbReference type="ARBA" id="ARBA00022837"/>
    </source>
</evidence>
<keyword evidence="6 10" id="KW-0130">Cell adhesion</keyword>
<dbReference type="InterPro" id="IPR027397">
    <property type="entry name" value="Catenin-bd_sf"/>
</dbReference>
<keyword evidence="4" id="KW-0677">Repeat</keyword>
<dbReference type="SUPFAM" id="SSF49313">
    <property type="entry name" value="Cadherin-like"/>
    <property type="match status" value="5"/>
</dbReference>
<dbReference type="CDD" id="cd11304">
    <property type="entry name" value="Cadherin_repeat"/>
    <property type="match status" value="5"/>
</dbReference>
<organism evidence="13 14">
    <name type="scientific">Willisornis vidua</name>
    <name type="common">Xingu scale-backed antbird</name>
    <dbReference type="NCBI Taxonomy" id="1566151"/>
    <lineage>
        <taxon>Eukaryota</taxon>
        <taxon>Metazoa</taxon>
        <taxon>Chordata</taxon>
        <taxon>Craniata</taxon>
        <taxon>Vertebrata</taxon>
        <taxon>Euteleostomi</taxon>
        <taxon>Archelosauria</taxon>
        <taxon>Archosauria</taxon>
        <taxon>Dinosauria</taxon>
        <taxon>Saurischia</taxon>
        <taxon>Theropoda</taxon>
        <taxon>Coelurosauria</taxon>
        <taxon>Aves</taxon>
        <taxon>Neognathae</taxon>
        <taxon>Neoaves</taxon>
        <taxon>Telluraves</taxon>
        <taxon>Australaves</taxon>
        <taxon>Passeriformes</taxon>
        <taxon>Thamnophilidae</taxon>
        <taxon>Willisornis</taxon>
    </lineage>
</organism>
<sequence>MWNQFFLLEEYTGPDTQYVGKEILIETSGSIMLDAFLGNAQGDKGYSGEFAIEIFSQTQISLKVVSSSSCEKGLKGFASVIWLAQELGTIEGIHRKKAVKCHPDIRSRQISEAQQGQPRLAMMMTYRKIDHEISGLLCWRELWVEEAELHTDQDKGDGNLKYILTGDGAGSLFVIDENTGDIHAAKKLDREEKSLYVLRAKAIDRKTGRQVEPESEFIIKIHDINDNEPKFTKDMYTASIPEMSGVDNKVDAITGENNLKRSPKSKLLGLFCTVEFKMEFEIGEFYHMRLDARAGASEVAGVSNAYQIWQNEEALQKFLLTCITDQTNLEDANDSTSVIQVTATDADDANYGNSAKVVYSILQGQPYFSVDPETGIIKTALPDMSRENREQYQVVIQAKDMGGQMGGLSGTTTVNITLTDVNDNPPRFPQSTYQFISPESASPGTPLGRIKANDPDVGENAEIEYSISSGDGSDMFDIITEKDTQEGIITVKKNLDFENKVLYTLRVEATNTHPDPRFLQLGPFKDTALVKITVEDIDEPPVFSRPWYLIEVDEDAKEGSIIGQVVAQDPDIAKNAIKYSVDRRTDLDRIFNIYSGNGSLFISKSLDREDTPWHNITVIATEINNPKQSSQIPVFIRILDVNDHAPEFANYYETFVCENAKAGQLIQTVSAIDKDQPPRGHRFFFELVPEFAVHPNFSIVDNKVLVVLFMALKRQRKKEPLIISKDDVRDNIVTYNDEGGGEEDTQAFDIGTLRNPEAREESKMRRDVIPETIFQIRRSAPLWENIDVQDFIHRRLKENDLDPAAPPYDSLATYAYEGNDSIANSLSSLESLTTEGNQDYEYLSDWGPRFKKLADMYGGEDSDRD</sequence>
<dbReference type="Pfam" id="PF00028">
    <property type="entry name" value="Cadherin"/>
    <property type="match status" value="4"/>
</dbReference>
<evidence type="ECO:0000256" key="2">
    <source>
        <dbReference type="ARBA" id="ARBA00022685"/>
    </source>
</evidence>
<evidence type="ECO:0000256" key="1">
    <source>
        <dbReference type="ARBA" id="ARBA00004251"/>
    </source>
</evidence>
<evidence type="ECO:0000256" key="10">
    <source>
        <dbReference type="RuleBase" id="RU003318"/>
    </source>
</evidence>
<feature type="domain" description="Cadherin" evidence="12">
    <location>
        <begin position="330"/>
        <end position="428"/>
    </location>
</feature>
<dbReference type="InterPro" id="IPR039808">
    <property type="entry name" value="Cadherin"/>
</dbReference>
<feature type="domain" description="Cadherin" evidence="12">
    <location>
        <begin position="648"/>
        <end position="719"/>
    </location>
</feature>
<dbReference type="Proteomes" id="UP001145742">
    <property type="component" value="Unassembled WGS sequence"/>
</dbReference>
<dbReference type="PANTHER" id="PTHR24027:SF99">
    <property type="entry name" value="CADHERIN-9"/>
    <property type="match status" value="1"/>
</dbReference>
<dbReference type="InterPro" id="IPR000233">
    <property type="entry name" value="Cadherin_Y-type_LIR"/>
</dbReference>
<feature type="domain" description="Cadherin" evidence="12">
    <location>
        <begin position="429"/>
        <end position="543"/>
    </location>
</feature>
<keyword evidence="8" id="KW-0472">Membrane</keyword>
<accession>A0ABQ9CPV5</accession>
<dbReference type="Gene3D" id="4.10.900.10">
    <property type="entry name" value="TCF3-CBD (Catenin binding domain)"/>
    <property type="match status" value="1"/>
</dbReference>
<name>A0ABQ9CPV5_9PASS</name>
<dbReference type="Gene3D" id="2.60.40.60">
    <property type="entry name" value="Cadherins"/>
    <property type="match status" value="5"/>
</dbReference>
<dbReference type="EMBL" id="WHWB01034823">
    <property type="protein sequence ID" value="KAJ7403660.1"/>
    <property type="molecule type" value="Genomic_DNA"/>
</dbReference>
<dbReference type="InterPro" id="IPR020894">
    <property type="entry name" value="Cadherin_CS"/>
</dbReference>
<dbReference type="InterPro" id="IPR015919">
    <property type="entry name" value="Cadherin-like_sf"/>
</dbReference>
<keyword evidence="3 10" id="KW-0812">Transmembrane</keyword>
<keyword evidence="2" id="KW-0165">Cleavage on pair of basic residues</keyword>
<keyword evidence="7" id="KW-1133">Transmembrane helix</keyword>
<dbReference type="PROSITE" id="PS00232">
    <property type="entry name" value="CADHERIN_1"/>
    <property type="match status" value="3"/>
</dbReference>
<feature type="domain" description="Cadherin" evidence="12">
    <location>
        <begin position="544"/>
        <end position="648"/>
    </location>
</feature>
<evidence type="ECO:0000313" key="14">
    <source>
        <dbReference type="Proteomes" id="UP001145742"/>
    </source>
</evidence>
<reference evidence="13" key="1">
    <citation type="submission" date="2019-10" db="EMBL/GenBank/DDBJ databases">
        <authorList>
            <person name="Soares A.E.R."/>
            <person name="Aleixo A."/>
            <person name="Schneider P."/>
            <person name="Miyaki C.Y."/>
            <person name="Schneider M.P."/>
            <person name="Mello C."/>
            <person name="Vasconcelos A.T.R."/>
        </authorList>
    </citation>
    <scope>NUCLEOTIDE SEQUENCE</scope>
    <source>
        <tissue evidence="13">Muscle</tissue>
    </source>
</reference>
<evidence type="ECO:0000259" key="12">
    <source>
        <dbReference type="PROSITE" id="PS50268"/>
    </source>
</evidence>
<protein>
    <recommendedName>
        <fullName evidence="12">Cadherin domain-containing protein</fullName>
    </recommendedName>
</protein>